<feature type="transmembrane region" description="Helical" evidence="3">
    <location>
        <begin position="331"/>
        <end position="349"/>
    </location>
</feature>
<feature type="transmembrane region" description="Helical" evidence="3">
    <location>
        <begin position="234"/>
        <end position="254"/>
    </location>
</feature>
<proteinExistence type="inferred from homology"/>
<feature type="transmembrane region" description="Helical" evidence="3">
    <location>
        <begin position="414"/>
        <end position="436"/>
    </location>
</feature>
<dbReference type="OMA" id="IMMAVLH"/>
<feature type="transmembrane region" description="Helical" evidence="3">
    <location>
        <begin position="131"/>
        <end position="151"/>
    </location>
</feature>
<dbReference type="PROSITE" id="PS50850">
    <property type="entry name" value="MFS"/>
    <property type="match status" value="1"/>
</dbReference>
<dbReference type="InterPro" id="IPR011701">
    <property type="entry name" value="MFS"/>
</dbReference>
<dbReference type="PANTHER" id="PTHR11360">
    <property type="entry name" value="MONOCARBOXYLATE TRANSPORTER"/>
    <property type="match status" value="1"/>
</dbReference>
<feature type="transmembrane region" description="Helical" evidence="3">
    <location>
        <begin position="274"/>
        <end position="294"/>
    </location>
</feature>
<evidence type="ECO:0000256" key="1">
    <source>
        <dbReference type="ARBA" id="ARBA00004141"/>
    </source>
</evidence>
<keyword evidence="3" id="KW-0472">Membrane</keyword>
<keyword evidence="3" id="KW-0812">Transmembrane</keyword>
<dbReference type="InterPro" id="IPR020846">
    <property type="entry name" value="MFS_dom"/>
</dbReference>
<feature type="domain" description="Major facilitator superfamily (MFS) profile" evidence="4">
    <location>
        <begin position="1"/>
        <end position="440"/>
    </location>
</feature>
<dbReference type="Pfam" id="PF07690">
    <property type="entry name" value="MFS_1"/>
    <property type="match status" value="1"/>
</dbReference>
<accession>A0A1M2V560</accession>
<keyword evidence="6" id="KW-1185">Reference proteome</keyword>
<evidence type="ECO:0000313" key="6">
    <source>
        <dbReference type="Proteomes" id="UP000184267"/>
    </source>
</evidence>
<feature type="transmembrane region" description="Helical" evidence="3">
    <location>
        <begin position="163"/>
        <end position="184"/>
    </location>
</feature>
<evidence type="ECO:0000259" key="4">
    <source>
        <dbReference type="PROSITE" id="PS50850"/>
    </source>
</evidence>
<feature type="transmembrane region" description="Helical" evidence="3">
    <location>
        <begin position="196"/>
        <end position="214"/>
    </location>
</feature>
<dbReference type="PANTHER" id="PTHR11360:SF284">
    <property type="entry name" value="EG:103B4.3 PROTEIN-RELATED"/>
    <property type="match status" value="1"/>
</dbReference>
<evidence type="ECO:0000313" key="5">
    <source>
        <dbReference type="EMBL" id="OJT02698.1"/>
    </source>
</evidence>
<dbReference type="GO" id="GO:0022857">
    <property type="term" value="F:transmembrane transporter activity"/>
    <property type="evidence" value="ECO:0007669"/>
    <property type="project" value="InterPro"/>
</dbReference>
<name>A0A1M2V560_TRAPU</name>
<comment type="caution">
    <text evidence="5">The sequence shown here is derived from an EMBL/GenBank/DDBJ whole genome shotgun (WGS) entry which is preliminary data.</text>
</comment>
<feature type="transmembrane region" description="Helical" evidence="3">
    <location>
        <begin position="105"/>
        <end position="125"/>
    </location>
</feature>
<reference evidence="5 6" key="1">
    <citation type="submission" date="2016-10" db="EMBL/GenBank/DDBJ databases">
        <title>Genome sequence of the basidiomycete white-rot fungus Trametes pubescens.</title>
        <authorList>
            <person name="Makela M.R."/>
            <person name="Granchi Z."/>
            <person name="Peng M."/>
            <person name="De Vries R.P."/>
            <person name="Grigoriev I."/>
            <person name="Riley R."/>
            <person name="Hilden K."/>
        </authorList>
    </citation>
    <scope>NUCLEOTIDE SEQUENCE [LARGE SCALE GENOMIC DNA]</scope>
    <source>
        <strain evidence="5 6">FBCC735</strain>
    </source>
</reference>
<dbReference type="InterPro" id="IPR036259">
    <property type="entry name" value="MFS_trans_sf"/>
</dbReference>
<dbReference type="EMBL" id="MNAD01001651">
    <property type="protein sequence ID" value="OJT02698.1"/>
    <property type="molecule type" value="Genomic_DNA"/>
</dbReference>
<protein>
    <recommendedName>
        <fullName evidence="4">Major facilitator superfamily (MFS) profile domain-containing protein</fullName>
    </recommendedName>
</protein>
<evidence type="ECO:0000256" key="2">
    <source>
        <dbReference type="ARBA" id="ARBA00006727"/>
    </source>
</evidence>
<evidence type="ECO:0000256" key="3">
    <source>
        <dbReference type="SAM" id="Phobius"/>
    </source>
</evidence>
<dbReference type="Gene3D" id="1.20.1250.20">
    <property type="entry name" value="MFS general substrate transporter like domains"/>
    <property type="match status" value="2"/>
</dbReference>
<dbReference type="SUPFAM" id="SSF103473">
    <property type="entry name" value="MFS general substrate transporter"/>
    <property type="match status" value="1"/>
</dbReference>
<dbReference type="AlphaFoldDB" id="A0A1M2V560"/>
<sequence>MDTPRSEITHVEVGDDEKAFKYAEARSAAPSVYEKGLTAIEEVDLPPDGGRGWLVWGVTEEYFKENVFPDASDSVLSTLGSMSGMFMTMLSVIPGKLADRYGYRPFLAAGGILWTLSMLLCVFATQLWHFFVIMGVVQGFANALVYPLIVALPAQWFLRFRGLTTGIVVAESSLGGAVSSLLFRQLLTAFGLKKSFAIYTALDGALLFGAWFMISERRKPTDRKQIVWIDRSFFSDPVFWSLGVCFFFTVFGYLSPIFLLPTFAKAKIPDLSDTLSALPVTVLNFSAAMGRTLIGFLADRVGPVNAMWTVIMLSGLTQLLIWTFVSTYAGILAFAILYGFVCGCFLSLSPAVAAQLWGSGRLAGLSGLMLLFNLPGSSESCPLHAVIRSRLVVVGNSAGAPVGGAILSGTGGNWTAVSCYSGGLQIIGATVLLYGASSTSRRRKSERLIQLSTVA</sequence>
<dbReference type="STRING" id="154538.A0A1M2V560"/>
<dbReference type="GO" id="GO:0016020">
    <property type="term" value="C:membrane"/>
    <property type="evidence" value="ECO:0007669"/>
    <property type="project" value="UniProtKB-SubCell"/>
</dbReference>
<organism evidence="5 6">
    <name type="scientific">Trametes pubescens</name>
    <name type="common">White-rot fungus</name>
    <dbReference type="NCBI Taxonomy" id="154538"/>
    <lineage>
        <taxon>Eukaryota</taxon>
        <taxon>Fungi</taxon>
        <taxon>Dikarya</taxon>
        <taxon>Basidiomycota</taxon>
        <taxon>Agaricomycotina</taxon>
        <taxon>Agaricomycetes</taxon>
        <taxon>Polyporales</taxon>
        <taxon>Polyporaceae</taxon>
        <taxon>Trametes</taxon>
    </lineage>
</organism>
<keyword evidence="3" id="KW-1133">Transmembrane helix</keyword>
<dbReference type="OrthoDB" id="2213137at2759"/>
<comment type="similarity">
    <text evidence="2">Belongs to the major facilitator superfamily. Monocarboxylate porter (TC 2.A.1.13) family.</text>
</comment>
<gene>
    <name evidence="5" type="ORF">TRAPUB_6772</name>
</gene>
<comment type="subcellular location">
    <subcellularLocation>
        <location evidence="1">Membrane</location>
        <topology evidence="1">Multi-pass membrane protein</topology>
    </subcellularLocation>
</comment>
<dbReference type="Proteomes" id="UP000184267">
    <property type="component" value="Unassembled WGS sequence"/>
</dbReference>
<dbReference type="InterPro" id="IPR050327">
    <property type="entry name" value="Proton-linked_MCT"/>
</dbReference>
<feature type="transmembrane region" description="Helical" evidence="3">
    <location>
        <begin position="306"/>
        <end position="325"/>
    </location>
</feature>